<evidence type="ECO:0000259" key="3">
    <source>
        <dbReference type="Pfam" id="PF07687"/>
    </source>
</evidence>
<dbReference type="GO" id="GO:0046872">
    <property type="term" value="F:metal ion binding"/>
    <property type="evidence" value="ECO:0007669"/>
    <property type="project" value="UniProtKB-KW"/>
</dbReference>
<comment type="caution">
    <text evidence="4">The sequence shown here is derived from an EMBL/GenBank/DDBJ whole genome shotgun (WGS) entry which is preliminary data.</text>
</comment>
<dbReference type="EMBL" id="DRLI01000299">
    <property type="protein sequence ID" value="HHM02904.1"/>
    <property type="molecule type" value="Genomic_DNA"/>
</dbReference>
<dbReference type="Gene3D" id="3.30.70.360">
    <property type="match status" value="1"/>
</dbReference>
<gene>
    <name evidence="4" type="ORF">ENJ15_07795</name>
</gene>
<protein>
    <submittedName>
        <fullName evidence="4">M20/M25/M40 family metallo-hydrolase</fullName>
    </submittedName>
</protein>
<proteinExistence type="predicted"/>
<evidence type="ECO:0000313" key="4">
    <source>
        <dbReference type="EMBL" id="HHM02904.1"/>
    </source>
</evidence>
<keyword evidence="1" id="KW-0479">Metal-binding</keyword>
<dbReference type="Pfam" id="PF07687">
    <property type="entry name" value="M20_dimer"/>
    <property type="match status" value="1"/>
</dbReference>
<dbReference type="InterPro" id="IPR011650">
    <property type="entry name" value="Peptidase_M20_dimer"/>
</dbReference>
<organism evidence="4">
    <name type="scientific">Caldithrix abyssi</name>
    <dbReference type="NCBI Taxonomy" id="187145"/>
    <lineage>
        <taxon>Bacteria</taxon>
        <taxon>Pseudomonadati</taxon>
        <taxon>Calditrichota</taxon>
        <taxon>Calditrichia</taxon>
        <taxon>Calditrichales</taxon>
        <taxon>Calditrichaceae</taxon>
        <taxon>Caldithrix</taxon>
    </lineage>
</organism>
<accession>A0A7V5VFW5</accession>
<dbReference type="InterPro" id="IPR050072">
    <property type="entry name" value="Peptidase_M20A"/>
</dbReference>
<feature type="domain" description="Peptidase M20 dimerisation" evidence="3">
    <location>
        <begin position="218"/>
        <end position="315"/>
    </location>
</feature>
<evidence type="ECO:0000256" key="2">
    <source>
        <dbReference type="ARBA" id="ARBA00022801"/>
    </source>
</evidence>
<reference evidence="4" key="1">
    <citation type="journal article" date="2020" name="mSystems">
        <title>Genome- and Community-Level Interaction Insights into Carbon Utilization and Element Cycling Functions of Hydrothermarchaeota in Hydrothermal Sediment.</title>
        <authorList>
            <person name="Zhou Z."/>
            <person name="Liu Y."/>
            <person name="Xu W."/>
            <person name="Pan J."/>
            <person name="Luo Z.H."/>
            <person name="Li M."/>
        </authorList>
    </citation>
    <scope>NUCLEOTIDE SEQUENCE [LARGE SCALE GENOMIC DNA]</scope>
    <source>
        <strain evidence="4">HyVt-460</strain>
    </source>
</reference>
<name>A0A7V5VFW5_CALAY</name>
<keyword evidence="2" id="KW-0378">Hydrolase</keyword>
<dbReference type="SUPFAM" id="SSF53187">
    <property type="entry name" value="Zn-dependent exopeptidases"/>
    <property type="match status" value="1"/>
</dbReference>
<dbReference type="Proteomes" id="UP000885771">
    <property type="component" value="Unassembled WGS sequence"/>
</dbReference>
<dbReference type="AlphaFoldDB" id="A0A7V5VFW5"/>
<dbReference type="InterPro" id="IPR002933">
    <property type="entry name" value="Peptidase_M20"/>
</dbReference>
<dbReference type="Gene3D" id="3.40.630.10">
    <property type="entry name" value="Zn peptidases"/>
    <property type="match status" value="1"/>
</dbReference>
<dbReference type="PANTHER" id="PTHR43808">
    <property type="entry name" value="ACETYLORNITHINE DEACETYLASE"/>
    <property type="match status" value="1"/>
</dbReference>
<sequence length="429" mass="46446">MSLLLCGSERGKKIFFLFAILIFFTGVVNIRAGELTTDKAFVAKVIDYVREIENETIEEQIKISEIPAPPFGEEARAAYIRQRFVMLGLKNVRTDAEGNVIGEYEGKGEKPHLVLSAHLDTVFPKGTDVTVSREGNVLKGPGISDDSRGLAVILAVARVLQKFSVQTSGSISFVATVGEEGLGNLRGVRELFSQTLKNVDYFISVDDVGLKTIATAVGSHRYKVTYRGTGGHSYSDFGLANPMHALGRAMAKIADFQVPEKPKTTFSIGRVSGGTSVNSIAHTVWMEVDMRSQDVLELKKLDAAFQKAVREALKEENERRTTGDSLRLEIVSIGLRPTGTLAADAPLLQAVRRADRFLGIEAEALAGSTDANIPISMGIEALTMGGGGDGQNKHSLEETFITDNSHQGTQRVLLTVLELVGFLGHKPGR</sequence>
<dbReference type="PANTHER" id="PTHR43808:SF17">
    <property type="entry name" value="PEPTIDASE M20"/>
    <property type="match status" value="1"/>
</dbReference>
<dbReference type="SUPFAM" id="SSF55031">
    <property type="entry name" value="Bacterial exopeptidase dimerisation domain"/>
    <property type="match status" value="1"/>
</dbReference>
<dbReference type="Pfam" id="PF01546">
    <property type="entry name" value="Peptidase_M20"/>
    <property type="match status" value="1"/>
</dbReference>
<evidence type="ECO:0000256" key="1">
    <source>
        <dbReference type="ARBA" id="ARBA00022723"/>
    </source>
</evidence>
<dbReference type="InterPro" id="IPR036264">
    <property type="entry name" value="Bact_exopeptidase_dim_dom"/>
</dbReference>
<dbReference type="GO" id="GO:0016787">
    <property type="term" value="F:hydrolase activity"/>
    <property type="evidence" value="ECO:0007669"/>
    <property type="project" value="UniProtKB-KW"/>
</dbReference>